<accession>A0AAD5BW82</accession>
<dbReference type="AlphaFoldDB" id="A0AAD5BW82"/>
<gene>
    <name evidence="1" type="ORF">M8C21_012050</name>
</gene>
<proteinExistence type="predicted"/>
<sequence>VLVVVLIAPGRLGMTMVQRYRWFSVGYCAESGDVDGLATAELALAVENHMLESGFIDNVEAIGNPYVFILVELSTPNFVHKYAVSISKAEGWSYWSLKLKIGIWLPSQKKLSSKQWNPPLQYWV</sequence>
<feature type="non-terminal residue" evidence="1">
    <location>
        <position position="1"/>
    </location>
</feature>
<comment type="caution">
    <text evidence="1">The sequence shown here is derived from an EMBL/GenBank/DDBJ whole genome shotgun (WGS) entry which is preliminary data.</text>
</comment>
<evidence type="ECO:0000313" key="2">
    <source>
        <dbReference type="Proteomes" id="UP001206925"/>
    </source>
</evidence>
<keyword evidence="2" id="KW-1185">Reference proteome</keyword>
<protein>
    <submittedName>
        <fullName evidence="1">Uncharacterized protein</fullName>
    </submittedName>
</protein>
<dbReference type="Proteomes" id="UP001206925">
    <property type="component" value="Unassembled WGS sequence"/>
</dbReference>
<name>A0AAD5BW82_AMBAR</name>
<evidence type="ECO:0000313" key="1">
    <source>
        <dbReference type="EMBL" id="KAI7729608.1"/>
    </source>
</evidence>
<organism evidence="1 2">
    <name type="scientific">Ambrosia artemisiifolia</name>
    <name type="common">Common ragweed</name>
    <dbReference type="NCBI Taxonomy" id="4212"/>
    <lineage>
        <taxon>Eukaryota</taxon>
        <taxon>Viridiplantae</taxon>
        <taxon>Streptophyta</taxon>
        <taxon>Embryophyta</taxon>
        <taxon>Tracheophyta</taxon>
        <taxon>Spermatophyta</taxon>
        <taxon>Magnoliopsida</taxon>
        <taxon>eudicotyledons</taxon>
        <taxon>Gunneridae</taxon>
        <taxon>Pentapetalae</taxon>
        <taxon>asterids</taxon>
        <taxon>campanulids</taxon>
        <taxon>Asterales</taxon>
        <taxon>Asteraceae</taxon>
        <taxon>Asteroideae</taxon>
        <taxon>Heliantheae alliance</taxon>
        <taxon>Heliantheae</taxon>
        <taxon>Ambrosia</taxon>
    </lineage>
</organism>
<dbReference type="EMBL" id="JAMZMK010010966">
    <property type="protein sequence ID" value="KAI7729608.1"/>
    <property type="molecule type" value="Genomic_DNA"/>
</dbReference>
<reference evidence="1" key="1">
    <citation type="submission" date="2022-06" db="EMBL/GenBank/DDBJ databases">
        <title>Uncovering the hologenomic basis of an extraordinary plant invasion.</title>
        <authorList>
            <person name="Bieker V.C."/>
            <person name="Martin M.D."/>
            <person name="Gilbert T."/>
            <person name="Hodgins K."/>
            <person name="Battlay P."/>
            <person name="Petersen B."/>
            <person name="Wilson J."/>
        </authorList>
    </citation>
    <scope>NUCLEOTIDE SEQUENCE</scope>
    <source>
        <strain evidence="1">AA19_3_7</strain>
        <tissue evidence="1">Leaf</tissue>
    </source>
</reference>